<reference evidence="5 6" key="1">
    <citation type="submission" date="2016-10" db="EMBL/GenBank/DDBJ databases">
        <authorList>
            <person name="de Groot N.N."/>
        </authorList>
    </citation>
    <scope>NUCLEOTIDE SEQUENCE [LARGE SCALE GENOMIC DNA]</scope>
    <source>
        <strain evidence="4 6">CBS 141442</strain>
        <strain evidence="3 5">PYCC 4715</strain>
    </source>
</reference>
<evidence type="ECO:0000313" key="5">
    <source>
        <dbReference type="Proteomes" id="UP000182259"/>
    </source>
</evidence>
<protein>
    <submittedName>
        <fullName evidence="4">CIC11C00000001830</fullName>
    </submittedName>
    <submittedName>
        <fullName evidence="3">CIC11C00000001976</fullName>
    </submittedName>
</protein>
<evidence type="ECO:0000313" key="6">
    <source>
        <dbReference type="Proteomes" id="UP000182334"/>
    </source>
</evidence>
<dbReference type="Proteomes" id="UP000182334">
    <property type="component" value="Chromosome VI"/>
</dbReference>
<dbReference type="EMBL" id="LT635761">
    <property type="protein sequence ID" value="SGZ57390.1"/>
    <property type="molecule type" value="Genomic_DNA"/>
</dbReference>
<sequence>MFRFPIYLRASSIVAILAVSIWDPNRNYLLNSQFIENQESRRDLKIIKDKFRELKEKYNPPKHPIVLCHGLSGFDTLTLFQAPQFAWNNTENFKEYGKRLNDVSNEVGSGSVMLNYWYGIEEALKEAGCKVLTAKVPPFGTIEERAKLLDALLTEKCKEYPDKVEGERLKINLVGHSMGGLDSRYLISKIQSEDSPYEVVSLTTVGTPHHGSECADFLMSWIQNDDTIMAVCPKAIPQLTSKYLKEFNREVRNKPGVMYFSYGALMNPHGIKLFRATYEIIKSEIMKKGLKNIENDGMVSVDLARWGNYMGTLEDVDHMDLINWTNRIRATVDKVMFNQKPSFNAIALYLDIAETLSKNRF</sequence>
<dbReference type="Proteomes" id="UP000182259">
    <property type="component" value="Chromosome V"/>
</dbReference>
<proteinExistence type="inferred from homology"/>
<dbReference type="Gene3D" id="3.40.50.1820">
    <property type="entry name" value="alpha/beta hydrolase"/>
    <property type="match status" value="1"/>
</dbReference>
<evidence type="ECO:0000256" key="1">
    <source>
        <dbReference type="ARBA" id="ARBA00007920"/>
    </source>
</evidence>
<dbReference type="STRING" id="45354.A0A1L0DYL4"/>
<name>A0A1L0DYL4_9ASCO</name>
<dbReference type="Pfam" id="PF05057">
    <property type="entry name" value="DUF676"/>
    <property type="match status" value="1"/>
</dbReference>
<evidence type="ECO:0000313" key="4">
    <source>
        <dbReference type="EMBL" id="SGZ57390.1"/>
    </source>
</evidence>
<dbReference type="InterPro" id="IPR007751">
    <property type="entry name" value="DUF676_lipase-like"/>
</dbReference>
<evidence type="ECO:0000313" key="3">
    <source>
        <dbReference type="EMBL" id="SGZ57016.1"/>
    </source>
</evidence>
<feature type="domain" description="DUF676" evidence="2">
    <location>
        <begin position="157"/>
        <end position="215"/>
    </location>
</feature>
<evidence type="ECO:0000259" key="2">
    <source>
        <dbReference type="Pfam" id="PF05057"/>
    </source>
</evidence>
<dbReference type="PANTHER" id="PTHR11440">
    <property type="entry name" value="LECITHIN-CHOLESTEROL ACYLTRANSFERASE-RELATED"/>
    <property type="match status" value="1"/>
</dbReference>
<dbReference type="OrthoDB" id="5592486at2759"/>
<dbReference type="EMBL" id="LT635768">
    <property type="protein sequence ID" value="SGZ57016.1"/>
    <property type="molecule type" value="Genomic_DNA"/>
</dbReference>
<dbReference type="SUPFAM" id="SSF53474">
    <property type="entry name" value="alpha/beta-Hydrolases"/>
    <property type="match status" value="1"/>
</dbReference>
<dbReference type="InterPro" id="IPR029058">
    <property type="entry name" value="AB_hydrolase_fold"/>
</dbReference>
<organism evidence="4 6">
    <name type="scientific">Sungouiella intermedia</name>
    <dbReference type="NCBI Taxonomy" id="45354"/>
    <lineage>
        <taxon>Eukaryota</taxon>
        <taxon>Fungi</taxon>
        <taxon>Dikarya</taxon>
        <taxon>Ascomycota</taxon>
        <taxon>Saccharomycotina</taxon>
        <taxon>Pichiomycetes</taxon>
        <taxon>Metschnikowiaceae</taxon>
        <taxon>Sungouiella</taxon>
    </lineage>
</organism>
<comment type="similarity">
    <text evidence="1">Belongs to the putative lipase ROG1 family.</text>
</comment>
<gene>
    <name evidence="3" type="ORF">SAMEA4029009_CIC11G00000001976</name>
    <name evidence="4" type="ORF">SAMEA4029010_CIC11G00000001830</name>
</gene>
<accession>A0A1L0DYL4</accession>
<keyword evidence="6" id="KW-1185">Reference proteome</keyword>
<dbReference type="AlphaFoldDB" id="A0A1L0DYL4"/>